<reference evidence="1 2" key="1">
    <citation type="submission" date="2015-04" db="EMBL/GenBank/DDBJ databases">
        <authorList>
            <person name="Syromyatnikov M.Y."/>
            <person name="Popov V.N."/>
        </authorList>
    </citation>
    <scope>NUCLEOTIDE SEQUENCE [LARGE SCALE GENOMIC DNA]</scope>
</reference>
<dbReference type="EMBL" id="CVRI01000047">
    <property type="protein sequence ID" value="CRK97389.1"/>
    <property type="molecule type" value="Genomic_DNA"/>
</dbReference>
<dbReference type="AlphaFoldDB" id="A0A1J1IAS3"/>
<dbReference type="Proteomes" id="UP000183832">
    <property type="component" value="Unassembled WGS sequence"/>
</dbReference>
<organism evidence="1 2">
    <name type="scientific">Clunio marinus</name>
    <dbReference type="NCBI Taxonomy" id="568069"/>
    <lineage>
        <taxon>Eukaryota</taxon>
        <taxon>Metazoa</taxon>
        <taxon>Ecdysozoa</taxon>
        <taxon>Arthropoda</taxon>
        <taxon>Hexapoda</taxon>
        <taxon>Insecta</taxon>
        <taxon>Pterygota</taxon>
        <taxon>Neoptera</taxon>
        <taxon>Endopterygota</taxon>
        <taxon>Diptera</taxon>
        <taxon>Nematocera</taxon>
        <taxon>Chironomoidea</taxon>
        <taxon>Chironomidae</taxon>
        <taxon>Clunio</taxon>
    </lineage>
</organism>
<name>A0A1J1IAS3_9DIPT</name>
<evidence type="ECO:0000313" key="1">
    <source>
        <dbReference type="EMBL" id="CRK97389.1"/>
    </source>
</evidence>
<sequence>MNLAEATMQFAVVVRHMTHLSNDDEEDFFPKKCKLKDVQKHLESSDVTASLDTQWLVEV</sequence>
<protein>
    <submittedName>
        <fullName evidence="1">CLUMA_CG010779, isoform A</fullName>
    </submittedName>
</protein>
<proteinExistence type="predicted"/>
<gene>
    <name evidence="1" type="ORF">CLUMA_CG010779</name>
</gene>
<evidence type="ECO:0000313" key="2">
    <source>
        <dbReference type="Proteomes" id="UP000183832"/>
    </source>
</evidence>
<accession>A0A1J1IAS3</accession>
<keyword evidence="2" id="KW-1185">Reference proteome</keyword>